<dbReference type="PANTHER" id="PTHR33840">
    <property type="match status" value="1"/>
</dbReference>
<dbReference type="AlphaFoldDB" id="A0AAF0I6P5"/>
<organism evidence="2 3">
    <name type="scientific">Synoicihabitans lomoniglobus</name>
    <dbReference type="NCBI Taxonomy" id="2909285"/>
    <lineage>
        <taxon>Bacteria</taxon>
        <taxon>Pseudomonadati</taxon>
        <taxon>Verrucomicrobiota</taxon>
        <taxon>Opitutia</taxon>
        <taxon>Opitutales</taxon>
        <taxon>Opitutaceae</taxon>
        <taxon>Synoicihabitans</taxon>
    </lineage>
</organism>
<evidence type="ECO:0000259" key="1">
    <source>
        <dbReference type="Pfam" id="PF09994"/>
    </source>
</evidence>
<name>A0AAF0I6P5_9BACT</name>
<feature type="domain" description="T6SS Phospholipase effector Tle1-like catalytic" evidence="1">
    <location>
        <begin position="3"/>
        <end position="270"/>
    </location>
</feature>
<keyword evidence="3" id="KW-1185">Reference proteome</keyword>
<dbReference type="Pfam" id="PF09994">
    <property type="entry name" value="T6SS_Tle1-like_cat"/>
    <property type="match status" value="1"/>
</dbReference>
<gene>
    <name evidence="2" type="ORF">PXH66_05040</name>
</gene>
<dbReference type="PANTHER" id="PTHR33840:SF1">
    <property type="entry name" value="TLE1 PHOSPHOLIPASE DOMAIN-CONTAINING PROTEIN"/>
    <property type="match status" value="1"/>
</dbReference>
<sequence>MSKNLVVCCDGTNNQFGSCNTNVVRLVQVLDRDPARQLVYYDPGLGTLPEPGFWTPVGKWFSKVIGLAFGVGLEGKVARAYMFLMRHYVPGDQIYLYGFSRGAYTVRVLAGVLHQFGLLPSGNENLVPYVMRYTSAVKGLDGKSAAKRSSYWKVAREFRRSFARTITQGQRESRTVKVRFMGLWDTVSSVGWVWEPSRFPHTTKNPGVEIVRHAVALDERRAFYRQNRWTDQPKPGQDVAEWWFPGAHSDVGGGHPEGEGGLWRAPWLWVLWESRRAGLRVRTKAVRQTLKRTPIPQPGWANRPHDSLTWRWWWAEVFPKLRWHATSRRNLPHVNLGRCRHLAAGTLLHASVLRRLRRTDLNYTPANVSPAMIAQVRALKIVPRVSRMARDEGGDAGA</sequence>
<accession>A0AAF0I6P5</accession>
<reference evidence="2" key="1">
    <citation type="submission" date="2023-03" db="EMBL/GenBank/DDBJ databases">
        <title>Lomoglobus Profundus gen. nov., sp. nov., a novel member of the phylum Verrucomicrobia, isolated from deep-marine sediment of South China Sea.</title>
        <authorList>
            <person name="Ahmad T."/>
            <person name="Ishaq S.E."/>
            <person name="Wang F."/>
        </authorList>
    </citation>
    <scope>NUCLEOTIDE SEQUENCE</scope>
    <source>
        <strain evidence="2">LMO-M01</strain>
    </source>
</reference>
<evidence type="ECO:0000313" key="2">
    <source>
        <dbReference type="EMBL" id="WED66211.1"/>
    </source>
</evidence>
<protein>
    <submittedName>
        <fullName evidence="2">DUF2235 domain-containing protein</fullName>
    </submittedName>
</protein>
<evidence type="ECO:0000313" key="3">
    <source>
        <dbReference type="Proteomes" id="UP001218638"/>
    </source>
</evidence>
<dbReference type="RefSeq" id="WP_330928469.1">
    <property type="nucleotide sequence ID" value="NZ_CP119075.1"/>
</dbReference>
<proteinExistence type="predicted"/>
<dbReference type="Proteomes" id="UP001218638">
    <property type="component" value="Chromosome"/>
</dbReference>
<dbReference type="EMBL" id="CP119075">
    <property type="protein sequence ID" value="WED66211.1"/>
    <property type="molecule type" value="Genomic_DNA"/>
</dbReference>
<dbReference type="KEGG" id="slom:PXH66_05040"/>
<dbReference type="InterPro" id="IPR018712">
    <property type="entry name" value="Tle1-like_cat"/>
</dbReference>